<evidence type="ECO:0000256" key="1">
    <source>
        <dbReference type="SAM" id="MobiDB-lite"/>
    </source>
</evidence>
<feature type="region of interest" description="Disordered" evidence="1">
    <location>
        <begin position="1"/>
        <end position="44"/>
    </location>
</feature>
<accession>A0A9X9LUD7</accession>
<dbReference type="EMBL" id="CYRY02018619">
    <property type="protein sequence ID" value="VCW96588.1"/>
    <property type="molecule type" value="Genomic_DNA"/>
</dbReference>
<comment type="caution">
    <text evidence="2">The sequence shown here is derived from an EMBL/GenBank/DDBJ whole genome shotgun (WGS) entry which is preliminary data.</text>
</comment>
<feature type="compositionally biased region" description="Basic and acidic residues" evidence="1">
    <location>
        <begin position="1"/>
        <end position="14"/>
    </location>
</feature>
<sequence length="92" mass="9998">CSTRAQWREARGWTDRQTQTGKLSPPPPIRASAATTHSQVARPASPHQGACCAQLQIASCSAPRLRHALRCCPGASVLRRASRCLSCEQPYE</sequence>
<feature type="non-terminal residue" evidence="2">
    <location>
        <position position="1"/>
    </location>
</feature>
<dbReference type="Proteomes" id="UP000269945">
    <property type="component" value="Unassembled WGS sequence"/>
</dbReference>
<organism evidence="2 3">
    <name type="scientific">Gulo gulo</name>
    <name type="common">Wolverine</name>
    <name type="synonym">Gluton</name>
    <dbReference type="NCBI Taxonomy" id="48420"/>
    <lineage>
        <taxon>Eukaryota</taxon>
        <taxon>Metazoa</taxon>
        <taxon>Chordata</taxon>
        <taxon>Craniata</taxon>
        <taxon>Vertebrata</taxon>
        <taxon>Euteleostomi</taxon>
        <taxon>Mammalia</taxon>
        <taxon>Eutheria</taxon>
        <taxon>Laurasiatheria</taxon>
        <taxon>Carnivora</taxon>
        <taxon>Caniformia</taxon>
        <taxon>Musteloidea</taxon>
        <taxon>Mustelidae</taxon>
        <taxon>Guloninae</taxon>
        <taxon>Gulo</taxon>
    </lineage>
</organism>
<reference evidence="2 3" key="1">
    <citation type="submission" date="2018-10" db="EMBL/GenBank/DDBJ databases">
        <authorList>
            <person name="Ekblom R."/>
            <person name="Jareborg N."/>
        </authorList>
    </citation>
    <scope>NUCLEOTIDE SEQUENCE [LARGE SCALE GENOMIC DNA]</scope>
    <source>
        <tissue evidence="2">Muscle</tissue>
    </source>
</reference>
<proteinExistence type="predicted"/>
<dbReference type="AlphaFoldDB" id="A0A9X9LUD7"/>
<protein>
    <submittedName>
        <fullName evidence="2">Uncharacterized protein</fullName>
    </submittedName>
</protein>
<gene>
    <name evidence="2" type="ORF">BN2614_LOCUS1</name>
</gene>
<keyword evidence="3" id="KW-1185">Reference proteome</keyword>
<evidence type="ECO:0000313" key="2">
    <source>
        <dbReference type="EMBL" id="VCW96588.1"/>
    </source>
</evidence>
<evidence type="ECO:0000313" key="3">
    <source>
        <dbReference type="Proteomes" id="UP000269945"/>
    </source>
</evidence>
<name>A0A9X9LUD7_GULGU</name>